<protein>
    <recommendedName>
        <fullName evidence="4">ABC transporter permease</fullName>
    </recommendedName>
</protein>
<feature type="transmembrane region" description="Helical" evidence="1">
    <location>
        <begin position="163"/>
        <end position="184"/>
    </location>
</feature>
<feature type="transmembrane region" description="Helical" evidence="1">
    <location>
        <begin position="135"/>
        <end position="156"/>
    </location>
</feature>
<organism evidence="2 3">
    <name type="scientific">Bittarella massiliensis</name>
    <name type="common">ex Durand et al. 2017</name>
    <dbReference type="NCBI Taxonomy" id="1720313"/>
    <lineage>
        <taxon>Bacteria</taxon>
        <taxon>Bacillati</taxon>
        <taxon>Bacillota</taxon>
        <taxon>Clostridia</taxon>
        <taxon>Eubacteriales</taxon>
        <taxon>Oscillospiraceae</taxon>
        <taxon>Bittarella (ex Durand et al. 2017)</taxon>
    </lineage>
</organism>
<dbReference type="EMBL" id="JANGAB010000011">
    <property type="protein sequence ID" value="MCQ4950559.1"/>
    <property type="molecule type" value="Genomic_DNA"/>
</dbReference>
<name>A0AAW5KIM9_9FIRM</name>
<comment type="caution">
    <text evidence="2">The sequence shown here is derived from an EMBL/GenBank/DDBJ whole genome shotgun (WGS) entry which is preliminary data.</text>
</comment>
<keyword evidence="1" id="KW-0472">Membrane</keyword>
<evidence type="ECO:0000256" key="1">
    <source>
        <dbReference type="SAM" id="Phobius"/>
    </source>
</evidence>
<feature type="transmembrane region" description="Helical" evidence="1">
    <location>
        <begin position="55"/>
        <end position="73"/>
    </location>
</feature>
<feature type="transmembrane region" description="Helical" evidence="1">
    <location>
        <begin position="224"/>
        <end position="242"/>
    </location>
</feature>
<evidence type="ECO:0000313" key="2">
    <source>
        <dbReference type="EMBL" id="MCQ4950559.1"/>
    </source>
</evidence>
<evidence type="ECO:0000313" key="3">
    <source>
        <dbReference type="Proteomes" id="UP001205063"/>
    </source>
</evidence>
<dbReference type="AlphaFoldDB" id="A0AAW5KIM9"/>
<accession>A0AAW5KIM9</accession>
<feature type="transmembrane region" description="Helical" evidence="1">
    <location>
        <begin position="254"/>
        <end position="272"/>
    </location>
</feature>
<sequence length="657" mass="73755">MGKAIKNEIRLFRRTIYLPIFASLLLLAVHLYMGSYCVSPPVWVEPVLVAQRSQSLGLVAFLGTLVLSCFFCARLRDSGLEEAVRSSKHGLLRLLVSKGVVLLVFCALVCVSILIYDLVWMGRFHLPNAFLYSEFQAVLLHYFLPGIVAILLGMVLSLCCGQLAGYGVVLLTAFLVSPASNFLFVRFAEFLPVGHLKDLLVLFPVGDDYYPDALYSYPGEGFRFFQNIFWISLLLLPILWALRPKTGWKLVGSTILLALAIGAFPAAFYQIGSLNKANDAIAREAEYTRSSYTYYAEKNVRQEDRAADFSVSSYRMRAKIGLQLEMQVTMTVDQRRSTLDFTLNHNYCVERVQSGGKDLSFRRDGDYLWVQAEGAQEITLFYKGSNTTYYANGQGCFLPGYFSYYPMAGLWPTYDSGAQQLAKIHPDEKTHFELQVSAPYPVFSNLAEENGIFIGEAEALTLAGSPFGCMEEKGGRGHFFSSLQQGGNFDWKLFEEAVTRCAGQMGVEARELPEQFVAFILPMTPTLGNSAEVFSDSLVVTGHCDMDALAVAYLCKQYNMQEEKRPLLNLLGDIEGVDKAVFRYRTRLVRYSMAPKEVVYPFLYAKAQQRVGPQEAQKQVYRFLVDEGDRRDVQTFLEELCGFGEAVKEDEEALQAP</sequence>
<feature type="transmembrane region" description="Helical" evidence="1">
    <location>
        <begin position="16"/>
        <end position="35"/>
    </location>
</feature>
<keyword evidence="1" id="KW-0812">Transmembrane</keyword>
<evidence type="ECO:0008006" key="4">
    <source>
        <dbReference type="Google" id="ProtNLM"/>
    </source>
</evidence>
<dbReference type="Proteomes" id="UP001205063">
    <property type="component" value="Unassembled WGS sequence"/>
</dbReference>
<dbReference type="RefSeq" id="WP_256136746.1">
    <property type="nucleotide sequence ID" value="NZ_JANGAB010000011.1"/>
</dbReference>
<gene>
    <name evidence="2" type="ORF">NE646_12920</name>
</gene>
<reference evidence="2" key="1">
    <citation type="submission" date="2022-06" db="EMBL/GenBank/DDBJ databases">
        <title>Isolation of gut microbiota from human fecal samples.</title>
        <authorList>
            <person name="Pamer E.G."/>
            <person name="Barat B."/>
            <person name="Waligurski E."/>
            <person name="Medina S."/>
            <person name="Paddock L."/>
            <person name="Mostad J."/>
        </authorList>
    </citation>
    <scope>NUCLEOTIDE SEQUENCE</scope>
    <source>
        <strain evidence="2">DFI.7.96</strain>
    </source>
</reference>
<feature type="transmembrane region" description="Helical" evidence="1">
    <location>
        <begin position="94"/>
        <end position="115"/>
    </location>
</feature>
<proteinExistence type="predicted"/>
<keyword evidence="1" id="KW-1133">Transmembrane helix</keyword>